<proteinExistence type="predicted"/>
<dbReference type="EMBL" id="JACIEV010000009">
    <property type="protein sequence ID" value="MBB4155152.1"/>
    <property type="molecule type" value="Genomic_DNA"/>
</dbReference>
<dbReference type="PANTHER" id="PTHR11364:SF27">
    <property type="entry name" value="SULFURTRANSFERASE"/>
    <property type="match status" value="1"/>
</dbReference>
<accession>A0A840FEP6</accession>
<sequence>MEPLVSTGWLDQERGARELAILDCTYVDKATGRNARAEYDAGHIPGAVFLDLTEVADTDSPLPTMLPSPAKFASRLAALGVGDGMRVVLYDDSPWRTAARAWMMFRSFGMPDVAILDGGLAKWRAEGRPLDDEPPTVRHPHLTPRDRNVGVRDLAAMRDIVERGTAQVVDARSAARFTGAEADPRPGVAPGHMPGAANLPYTRLFAADGTYKRGEELAAVFAEVGIDWQRPLVATCGSGVTASTIAFAAHLLGHDVAVYDGSWTEWGAQAHTPKVTGA</sequence>
<name>A0A840FEP6_9SPHN</name>
<dbReference type="Gene3D" id="3.40.250.10">
    <property type="entry name" value="Rhodanese-like domain"/>
    <property type="match status" value="2"/>
</dbReference>
<protein>
    <recommendedName>
        <fullName evidence="3">Sulfurtransferase</fullName>
    </recommendedName>
</protein>
<gene>
    <name evidence="5" type="ORF">GGQ80_003069</name>
</gene>
<feature type="domain" description="Rhodanese" evidence="4">
    <location>
        <begin position="15"/>
        <end position="132"/>
    </location>
</feature>
<dbReference type="InterPro" id="IPR001763">
    <property type="entry name" value="Rhodanese-like_dom"/>
</dbReference>
<keyword evidence="6" id="KW-1185">Reference proteome</keyword>
<evidence type="ECO:0000313" key="5">
    <source>
        <dbReference type="EMBL" id="MBB4155152.1"/>
    </source>
</evidence>
<keyword evidence="5" id="KW-0670">Pyruvate</keyword>
<dbReference type="CDD" id="cd01449">
    <property type="entry name" value="TST_Repeat_2"/>
    <property type="match status" value="1"/>
</dbReference>
<dbReference type="CDD" id="cd01448">
    <property type="entry name" value="TST_Repeat_1"/>
    <property type="match status" value="1"/>
</dbReference>
<organism evidence="5 6">
    <name type="scientific">Sphingomonas jinjuensis</name>
    <dbReference type="NCBI Taxonomy" id="535907"/>
    <lineage>
        <taxon>Bacteria</taxon>
        <taxon>Pseudomonadati</taxon>
        <taxon>Pseudomonadota</taxon>
        <taxon>Alphaproteobacteria</taxon>
        <taxon>Sphingomonadales</taxon>
        <taxon>Sphingomonadaceae</taxon>
        <taxon>Sphingomonas</taxon>
    </lineage>
</organism>
<dbReference type="PROSITE" id="PS00380">
    <property type="entry name" value="RHODANESE_1"/>
    <property type="match status" value="1"/>
</dbReference>
<dbReference type="PROSITE" id="PS00683">
    <property type="entry name" value="RHODANESE_2"/>
    <property type="match status" value="1"/>
</dbReference>
<keyword evidence="2" id="KW-0677">Repeat</keyword>
<dbReference type="GO" id="GO:0004792">
    <property type="term" value="F:thiosulfate-cyanide sulfurtransferase activity"/>
    <property type="evidence" value="ECO:0007669"/>
    <property type="project" value="InterPro"/>
</dbReference>
<evidence type="ECO:0000256" key="1">
    <source>
        <dbReference type="ARBA" id="ARBA00022679"/>
    </source>
</evidence>
<evidence type="ECO:0000313" key="6">
    <source>
        <dbReference type="Proteomes" id="UP000529795"/>
    </source>
</evidence>
<dbReference type="PROSITE" id="PS50206">
    <property type="entry name" value="RHODANESE_3"/>
    <property type="match status" value="2"/>
</dbReference>
<dbReference type="InterPro" id="IPR001307">
    <property type="entry name" value="Thiosulphate_STrfase_CS"/>
</dbReference>
<reference evidence="5 6" key="1">
    <citation type="submission" date="2020-08" db="EMBL/GenBank/DDBJ databases">
        <title>Genomic Encyclopedia of Type Strains, Phase IV (KMG-IV): sequencing the most valuable type-strain genomes for metagenomic binning, comparative biology and taxonomic classification.</title>
        <authorList>
            <person name="Goeker M."/>
        </authorList>
    </citation>
    <scope>NUCLEOTIDE SEQUENCE [LARGE SCALE GENOMIC DNA]</scope>
    <source>
        <strain evidence="5 6">YC6723</strain>
    </source>
</reference>
<dbReference type="SUPFAM" id="SSF52821">
    <property type="entry name" value="Rhodanese/Cell cycle control phosphatase"/>
    <property type="match status" value="2"/>
</dbReference>
<dbReference type="Proteomes" id="UP000529795">
    <property type="component" value="Unassembled WGS sequence"/>
</dbReference>
<dbReference type="RefSeq" id="WP_183986357.1">
    <property type="nucleotide sequence ID" value="NZ_JACIEV010000009.1"/>
</dbReference>
<dbReference type="Pfam" id="PF00581">
    <property type="entry name" value="Rhodanese"/>
    <property type="match status" value="2"/>
</dbReference>
<feature type="domain" description="Rhodanese" evidence="4">
    <location>
        <begin position="162"/>
        <end position="275"/>
    </location>
</feature>
<keyword evidence="1 3" id="KW-0808">Transferase</keyword>
<evidence type="ECO:0000256" key="2">
    <source>
        <dbReference type="ARBA" id="ARBA00022737"/>
    </source>
</evidence>
<dbReference type="InterPro" id="IPR045078">
    <property type="entry name" value="TST/MPST-like"/>
</dbReference>
<dbReference type="FunFam" id="3.40.250.10:FF:000001">
    <property type="entry name" value="Sulfurtransferase"/>
    <property type="match status" value="1"/>
</dbReference>
<dbReference type="AlphaFoldDB" id="A0A840FEP6"/>
<evidence type="ECO:0000259" key="4">
    <source>
        <dbReference type="PROSITE" id="PS50206"/>
    </source>
</evidence>
<dbReference type="SMART" id="SM00450">
    <property type="entry name" value="RHOD"/>
    <property type="match status" value="2"/>
</dbReference>
<comment type="caution">
    <text evidence="5">The sequence shown here is derived from an EMBL/GenBank/DDBJ whole genome shotgun (WGS) entry which is preliminary data.</text>
</comment>
<dbReference type="InterPro" id="IPR036873">
    <property type="entry name" value="Rhodanese-like_dom_sf"/>
</dbReference>
<dbReference type="PANTHER" id="PTHR11364">
    <property type="entry name" value="THIOSULFATE SULFERTANSFERASE"/>
    <property type="match status" value="1"/>
</dbReference>
<evidence type="ECO:0000256" key="3">
    <source>
        <dbReference type="RuleBase" id="RU000507"/>
    </source>
</evidence>